<dbReference type="Gene3D" id="1.25.40.420">
    <property type="match status" value="1"/>
</dbReference>
<protein>
    <recommendedName>
        <fullName evidence="3">BACK domain-containing protein</fullName>
    </recommendedName>
</protein>
<dbReference type="InterPro" id="IPR011333">
    <property type="entry name" value="SKP1/BTB/POZ_sf"/>
</dbReference>
<dbReference type="InterPro" id="IPR011705">
    <property type="entry name" value="BACK"/>
</dbReference>
<keyword evidence="5" id="KW-1185">Reference proteome</keyword>
<keyword evidence="2" id="KW-0963">Cytoplasm</keyword>
<dbReference type="InterPro" id="IPR012983">
    <property type="entry name" value="PHR"/>
</dbReference>
<dbReference type="Pfam" id="PF07707">
    <property type="entry name" value="BACK"/>
    <property type="match status" value="1"/>
</dbReference>
<reference evidence="5" key="1">
    <citation type="submission" date="2021-01" db="EMBL/GenBank/DDBJ databases">
        <title>Caligus Genome Assembly.</title>
        <authorList>
            <person name="Gallardo-Escarate C."/>
        </authorList>
    </citation>
    <scope>NUCLEOTIDE SEQUENCE [LARGE SCALE GENOMIC DNA]</scope>
</reference>
<evidence type="ECO:0000259" key="3">
    <source>
        <dbReference type="SMART" id="SM00875"/>
    </source>
</evidence>
<dbReference type="SMART" id="SM00875">
    <property type="entry name" value="BACK"/>
    <property type="match status" value="1"/>
</dbReference>
<dbReference type="Gene3D" id="3.30.710.10">
    <property type="entry name" value="Potassium Channel Kv1.1, Chain A"/>
    <property type="match status" value="1"/>
</dbReference>
<name>A0A7T8JW48_CALRO</name>
<feature type="non-terminal residue" evidence="4">
    <location>
        <position position="373"/>
    </location>
</feature>
<accession>A0A7T8JW48</accession>
<dbReference type="InterPro" id="IPR000210">
    <property type="entry name" value="BTB/POZ_dom"/>
</dbReference>
<dbReference type="AlphaFoldDB" id="A0A7T8JW48"/>
<dbReference type="Proteomes" id="UP000595437">
    <property type="component" value="Chromosome 12"/>
</dbReference>
<dbReference type="GO" id="GO:0022008">
    <property type="term" value="P:neurogenesis"/>
    <property type="evidence" value="ECO:0007669"/>
    <property type="project" value="TreeGrafter"/>
</dbReference>
<evidence type="ECO:0000256" key="1">
    <source>
        <dbReference type="ARBA" id="ARBA00004496"/>
    </source>
</evidence>
<comment type="subcellular location">
    <subcellularLocation>
        <location evidence="1">Cytoplasm</location>
    </subcellularLocation>
</comment>
<dbReference type="Gene3D" id="2.60.120.820">
    <property type="entry name" value="PHR domain"/>
    <property type="match status" value="1"/>
</dbReference>
<sequence length="373" mass="42853">MIKQLQLNPQGSFSDVCFIIGDEQRNLRAHKNILSLATFEALVQSIYAQRISLNQDNWAPILFAAKKYKLRSLKKAILSYVQNHCSPVNVLGFYNAAKAHEVLRLTPRIMKMLLSHPERIFKTAEFLSIPNSGALHEILSSDHLNMEEIDVFWSALRWAKSRLQGFSPSGQMLRNILGQAFYSIRFHQMSPCDFICKVLPTQMLDQYEVKDIILKQNNFQRSPFPPFPAHPRMRAIQRFTSSEKVFYSEKTHALIFMVDKRVKIHGCDLYHPAQSGCVLSGRILLTSVEDRKRVFLRQSFRICSDIQLESSPVFFDSPLPIKAKTKYCIYLGLDSNSNFLRLGRNGVSHLCVDSVKWVLLSRRGCRETTVHQG</sequence>
<evidence type="ECO:0000313" key="5">
    <source>
        <dbReference type="Proteomes" id="UP000595437"/>
    </source>
</evidence>
<dbReference type="GO" id="GO:0005829">
    <property type="term" value="C:cytosol"/>
    <property type="evidence" value="ECO:0007669"/>
    <property type="project" value="TreeGrafter"/>
</dbReference>
<feature type="domain" description="BACK" evidence="3">
    <location>
        <begin position="90"/>
        <end position="199"/>
    </location>
</feature>
<evidence type="ECO:0000256" key="2">
    <source>
        <dbReference type="ARBA" id="ARBA00022490"/>
    </source>
</evidence>
<dbReference type="Pfam" id="PF00651">
    <property type="entry name" value="BTB"/>
    <property type="match status" value="1"/>
</dbReference>
<dbReference type="InterPro" id="IPR038648">
    <property type="entry name" value="PHR_sf"/>
</dbReference>
<dbReference type="OrthoDB" id="10249567at2759"/>
<dbReference type="EMBL" id="CP045901">
    <property type="protein sequence ID" value="QQP37452.1"/>
    <property type="molecule type" value="Genomic_DNA"/>
</dbReference>
<proteinExistence type="predicted"/>
<dbReference type="Pfam" id="PF08005">
    <property type="entry name" value="PHR"/>
    <property type="match status" value="1"/>
</dbReference>
<organism evidence="4 5">
    <name type="scientific">Caligus rogercresseyi</name>
    <name type="common">Sea louse</name>
    <dbReference type="NCBI Taxonomy" id="217165"/>
    <lineage>
        <taxon>Eukaryota</taxon>
        <taxon>Metazoa</taxon>
        <taxon>Ecdysozoa</taxon>
        <taxon>Arthropoda</taxon>
        <taxon>Crustacea</taxon>
        <taxon>Multicrustacea</taxon>
        <taxon>Hexanauplia</taxon>
        <taxon>Copepoda</taxon>
        <taxon>Siphonostomatoida</taxon>
        <taxon>Caligidae</taxon>
        <taxon>Caligus</taxon>
    </lineage>
</organism>
<dbReference type="SUPFAM" id="SSF54695">
    <property type="entry name" value="POZ domain"/>
    <property type="match status" value="1"/>
</dbReference>
<evidence type="ECO:0000313" key="4">
    <source>
        <dbReference type="EMBL" id="QQP37452.1"/>
    </source>
</evidence>
<gene>
    <name evidence="4" type="ORF">FKW44_017720</name>
</gene>
<dbReference type="PANTHER" id="PTHR45774">
    <property type="entry name" value="BTB/POZ DOMAIN-CONTAINING"/>
    <property type="match status" value="1"/>
</dbReference>
<dbReference type="PANTHER" id="PTHR45774:SF4">
    <property type="entry name" value="AXUNDEAD, ISOFORM F"/>
    <property type="match status" value="1"/>
</dbReference>